<dbReference type="InterPro" id="IPR050900">
    <property type="entry name" value="Transposase_IS3/IS150/IS904"/>
</dbReference>
<dbReference type="AlphaFoldDB" id="A0A645JRM5"/>
<dbReference type="InterPro" id="IPR036397">
    <property type="entry name" value="RNaseH_sf"/>
</dbReference>
<protein>
    <recommendedName>
        <fullName evidence="1">Integrase catalytic domain-containing protein</fullName>
    </recommendedName>
</protein>
<feature type="domain" description="Integrase catalytic" evidence="1">
    <location>
        <begin position="1"/>
        <end position="148"/>
    </location>
</feature>
<dbReference type="SUPFAM" id="SSF53098">
    <property type="entry name" value="Ribonuclease H-like"/>
    <property type="match status" value="1"/>
</dbReference>
<reference evidence="2" key="1">
    <citation type="submission" date="2019-08" db="EMBL/GenBank/DDBJ databases">
        <authorList>
            <person name="Kucharzyk K."/>
            <person name="Murdoch R.W."/>
            <person name="Higgins S."/>
            <person name="Loffler F."/>
        </authorList>
    </citation>
    <scope>NUCLEOTIDE SEQUENCE</scope>
</reference>
<dbReference type="InterPro" id="IPR012337">
    <property type="entry name" value="RNaseH-like_sf"/>
</dbReference>
<organism evidence="2">
    <name type="scientific">bioreactor metagenome</name>
    <dbReference type="NCBI Taxonomy" id="1076179"/>
    <lineage>
        <taxon>unclassified sequences</taxon>
        <taxon>metagenomes</taxon>
        <taxon>ecological metagenomes</taxon>
    </lineage>
</organism>
<dbReference type="PROSITE" id="PS50994">
    <property type="entry name" value="INTEGRASE"/>
    <property type="match status" value="1"/>
</dbReference>
<dbReference type="EMBL" id="VSSQ01139642">
    <property type="protein sequence ID" value="MPN62103.1"/>
    <property type="molecule type" value="Genomic_DNA"/>
</dbReference>
<dbReference type="Pfam" id="PF13333">
    <property type="entry name" value="rve_2"/>
    <property type="match status" value="1"/>
</dbReference>
<dbReference type="InterPro" id="IPR001584">
    <property type="entry name" value="Integrase_cat-core"/>
</dbReference>
<dbReference type="Pfam" id="PF00665">
    <property type="entry name" value="rve"/>
    <property type="match status" value="1"/>
</dbReference>
<dbReference type="PANTHER" id="PTHR46889">
    <property type="entry name" value="TRANSPOSASE INSF FOR INSERTION SEQUENCE IS3B-RELATED"/>
    <property type="match status" value="1"/>
</dbReference>
<gene>
    <name evidence="2" type="ORF">SDC9_209849</name>
</gene>
<dbReference type="Gene3D" id="3.30.420.10">
    <property type="entry name" value="Ribonuclease H-like superfamily/Ribonuclease H"/>
    <property type="match status" value="1"/>
</dbReference>
<accession>A0A645JRM5</accession>
<evidence type="ECO:0000313" key="2">
    <source>
        <dbReference type="EMBL" id="MPN62103.1"/>
    </source>
</evidence>
<dbReference type="GO" id="GO:0015074">
    <property type="term" value="P:DNA integration"/>
    <property type="evidence" value="ECO:0007669"/>
    <property type="project" value="InterPro"/>
</dbReference>
<name>A0A645JRM5_9ZZZZ</name>
<sequence length="159" mass="18284">MYLNSIVDLFNREVVAWLISQHPDARLCSDTLLNLGKTYDLHGAIIHGDQGSGYISWEYRDTIGQLGAVQSCTKTDRCWENANMESSNGVLKTECLYNRFGKSRFNSRRVRKADVLDAVVNFIPYYNERRLKEDLGWLSPEEYRKANVKGTLPVQRNAF</sequence>
<proteinExistence type="predicted"/>
<evidence type="ECO:0000259" key="1">
    <source>
        <dbReference type="PROSITE" id="PS50994"/>
    </source>
</evidence>
<dbReference type="GO" id="GO:0003676">
    <property type="term" value="F:nucleic acid binding"/>
    <property type="evidence" value="ECO:0007669"/>
    <property type="project" value="InterPro"/>
</dbReference>
<comment type="caution">
    <text evidence="2">The sequence shown here is derived from an EMBL/GenBank/DDBJ whole genome shotgun (WGS) entry which is preliminary data.</text>
</comment>
<dbReference type="PANTHER" id="PTHR46889:SF4">
    <property type="entry name" value="TRANSPOSASE INSO FOR INSERTION SEQUENCE ELEMENT IS911B-RELATED"/>
    <property type="match status" value="1"/>
</dbReference>